<organism evidence="2 3">
    <name type="scientific">Zoogloea oleivorans</name>
    <dbReference type="NCBI Taxonomy" id="1552750"/>
    <lineage>
        <taxon>Bacteria</taxon>
        <taxon>Pseudomonadati</taxon>
        <taxon>Pseudomonadota</taxon>
        <taxon>Betaproteobacteria</taxon>
        <taxon>Rhodocyclales</taxon>
        <taxon>Zoogloeaceae</taxon>
        <taxon>Zoogloea</taxon>
    </lineage>
</organism>
<evidence type="ECO:0008006" key="4">
    <source>
        <dbReference type="Google" id="ProtNLM"/>
    </source>
</evidence>
<proteinExistence type="predicted"/>
<reference evidence="2 3" key="1">
    <citation type="submission" date="2019-01" db="EMBL/GenBank/DDBJ databases">
        <title>Zoogloea oleivorans genome sequencing and assembly.</title>
        <authorList>
            <person name="Tancsics A."/>
            <person name="Farkas M."/>
            <person name="Kriszt B."/>
            <person name="Maroti G."/>
            <person name="Horvath B."/>
        </authorList>
    </citation>
    <scope>NUCLEOTIDE SEQUENCE [LARGE SCALE GENOMIC DNA]</scope>
    <source>
        <strain evidence="2 3">Buc</strain>
    </source>
</reference>
<name>A0A6C2D4W6_9RHOO</name>
<feature type="region of interest" description="Disordered" evidence="1">
    <location>
        <begin position="53"/>
        <end position="72"/>
    </location>
</feature>
<dbReference type="OrthoDB" id="9182574at2"/>
<evidence type="ECO:0000256" key="1">
    <source>
        <dbReference type="SAM" id="MobiDB-lite"/>
    </source>
</evidence>
<dbReference type="AlphaFoldDB" id="A0A6C2D4W6"/>
<evidence type="ECO:0000313" key="2">
    <source>
        <dbReference type="EMBL" id="TYC61620.1"/>
    </source>
</evidence>
<keyword evidence="3" id="KW-1185">Reference proteome</keyword>
<gene>
    <name evidence="2" type="ORF">ETQ85_02895</name>
</gene>
<comment type="caution">
    <text evidence="2">The sequence shown here is derived from an EMBL/GenBank/DDBJ whole genome shotgun (WGS) entry which is preliminary data.</text>
</comment>
<evidence type="ECO:0000313" key="3">
    <source>
        <dbReference type="Proteomes" id="UP000389128"/>
    </source>
</evidence>
<dbReference type="RefSeq" id="WP_076600405.1">
    <property type="nucleotide sequence ID" value="NZ_SDKK01000002.1"/>
</dbReference>
<dbReference type="Proteomes" id="UP000389128">
    <property type="component" value="Unassembled WGS sequence"/>
</dbReference>
<sequence>MKIHFGTKKVQKMGRIALTEALLRNAGIQEGDSVDLYFDATTKAIIVERSPSAEAAEASIGAKRTKNKTKAP</sequence>
<protein>
    <recommendedName>
        <fullName evidence="4">AbrB/MazE/SpoVT family DNA-binding domain-containing protein</fullName>
    </recommendedName>
</protein>
<accession>A0A6C2D4W6</accession>
<dbReference type="EMBL" id="SDKK01000002">
    <property type="protein sequence ID" value="TYC61620.1"/>
    <property type="molecule type" value="Genomic_DNA"/>
</dbReference>
<feature type="compositionally biased region" description="Basic residues" evidence="1">
    <location>
        <begin position="63"/>
        <end position="72"/>
    </location>
</feature>